<feature type="compositionally biased region" description="Basic and acidic residues" evidence="6">
    <location>
        <begin position="1"/>
        <end position="26"/>
    </location>
</feature>
<evidence type="ECO:0000256" key="3">
    <source>
        <dbReference type="ARBA" id="ARBA00022490"/>
    </source>
</evidence>
<evidence type="ECO:0000259" key="7">
    <source>
        <dbReference type="Pfam" id="PF06886"/>
    </source>
</evidence>
<feature type="compositionally biased region" description="Basic and acidic residues" evidence="6">
    <location>
        <begin position="155"/>
        <end position="167"/>
    </location>
</feature>
<evidence type="ECO:0000313" key="8">
    <source>
        <dbReference type="EMBL" id="KAH9322675.1"/>
    </source>
</evidence>
<name>A0AA38GIJ9_TAXCH</name>
<evidence type="ECO:0000313" key="9">
    <source>
        <dbReference type="Proteomes" id="UP000824469"/>
    </source>
</evidence>
<comment type="caution">
    <text evidence="8">The sequence shown here is derived from an EMBL/GenBank/DDBJ whole genome shotgun (WGS) entry which is preliminary data.</text>
</comment>
<dbReference type="InterPro" id="IPR044806">
    <property type="entry name" value="WVD2/WDL1-4"/>
</dbReference>
<proteinExistence type="inferred from homology"/>
<comment type="similarity">
    <text evidence="2">Belongs to the TPX2 family.</text>
</comment>
<feature type="compositionally biased region" description="Polar residues" evidence="6">
    <location>
        <begin position="192"/>
        <end position="213"/>
    </location>
</feature>
<feature type="compositionally biased region" description="Low complexity" evidence="6">
    <location>
        <begin position="431"/>
        <end position="445"/>
    </location>
</feature>
<organism evidence="8 9">
    <name type="scientific">Taxus chinensis</name>
    <name type="common">Chinese yew</name>
    <name type="synonym">Taxus wallichiana var. chinensis</name>
    <dbReference type="NCBI Taxonomy" id="29808"/>
    <lineage>
        <taxon>Eukaryota</taxon>
        <taxon>Viridiplantae</taxon>
        <taxon>Streptophyta</taxon>
        <taxon>Embryophyta</taxon>
        <taxon>Tracheophyta</taxon>
        <taxon>Spermatophyta</taxon>
        <taxon>Pinopsida</taxon>
        <taxon>Pinidae</taxon>
        <taxon>Conifers II</taxon>
        <taxon>Cupressales</taxon>
        <taxon>Taxaceae</taxon>
        <taxon>Taxus</taxon>
    </lineage>
</organism>
<feature type="compositionally biased region" description="Polar residues" evidence="6">
    <location>
        <begin position="105"/>
        <end position="130"/>
    </location>
</feature>
<evidence type="ECO:0000256" key="6">
    <source>
        <dbReference type="SAM" id="MobiDB-lite"/>
    </source>
</evidence>
<evidence type="ECO:0000256" key="1">
    <source>
        <dbReference type="ARBA" id="ARBA00004245"/>
    </source>
</evidence>
<dbReference type="AlphaFoldDB" id="A0AA38GIJ9"/>
<dbReference type="Proteomes" id="UP000824469">
    <property type="component" value="Unassembled WGS sequence"/>
</dbReference>
<protein>
    <recommendedName>
        <fullName evidence="7">TPX2 C-terminal domain-containing protein</fullName>
    </recommendedName>
</protein>
<dbReference type="GO" id="GO:0008017">
    <property type="term" value="F:microtubule binding"/>
    <property type="evidence" value="ECO:0007669"/>
    <property type="project" value="InterPro"/>
</dbReference>
<feature type="domain" description="TPX2 C-terminal" evidence="7">
    <location>
        <begin position="327"/>
        <end position="397"/>
    </location>
</feature>
<comment type="subcellular location">
    <subcellularLocation>
        <location evidence="1">Cytoplasm</location>
        <location evidence="1">Cytoskeleton</location>
    </subcellularLocation>
</comment>
<dbReference type="OMA" id="NNPMATE"/>
<evidence type="ECO:0000256" key="4">
    <source>
        <dbReference type="ARBA" id="ARBA00022701"/>
    </source>
</evidence>
<feature type="region of interest" description="Disordered" evidence="6">
    <location>
        <begin position="291"/>
        <end position="330"/>
    </location>
</feature>
<feature type="region of interest" description="Disordered" evidence="6">
    <location>
        <begin position="647"/>
        <end position="754"/>
    </location>
</feature>
<feature type="region of interest" description="Disordered" evidence="6">
    <location>
        <begin position="1"/>
        <end position="44"/>
    </location>
</feature>
<dbReference type="InterPro" id="IPR027329">
    <property type="entry name" value="TPX2_C"/>
</dbReference>
<dbReference type="GO" id="GO:0005874">
    <property type="term" value="C:microtubule"/>
    <property type="evidence" value="ECO:0007669"/>
    <property type="project" value="UniProtKB-KW"/>
</dbReference>
<evidence type="ECO:0000256" key="5">
    <source>
        <dbReference type="ARBA" id="ARBA00023212"/>
    </source>
</evidence>
<dbReference type="Pfam" id="PF06886">
    <property type="entry name" value="TPX2"/>
    <property type="match status" value="1"/>
</dbReference>
<dbReference type="GO" id="GO:0000226">
    <property type="term" value="P:microtubule cytoskeleton organization"/>
    <property type="evidence" value="ECO:0007669"/>
    <property type="project" value="InterPro"/>
</dbReference>
<feature type="compositionally biased region" description="Low complexity" evidence="6">
    <location>
        <begin position="504"/>
        <end position="517"/>
    </location>
</feature>
<dbReference type="PANTHER" id="PTHR46372:SF2">
    <property type="entry name" value="PROTEIN WVD2-LIKE 3"/>
    <property type="match status" value="1"/>
</dbReference>
<accession>A0AA38GIJ9</accession>
<dbReference type="EMBL" id="JAHRHJ020000003">
    <property type="protein sequence ID" value="KAH9322675.1"/>
    <property type="molecule type" value="Genomic_DNA"/>
</dbReference>
<feature type="region of interest" description="Disordered" evidence="6">
    <location>
        <begin position="105"/>
        <end position="230"/>
    </location>
</feature>
<evidence type="ECO:0000256" key="2">
    <source>
        <dbReference type="ARBA" id="ARBA00005885"/>
    </source>
</evidence>
<feature type="region of interest" description="Disordered" evidence="6">
    <location>
        <begin position="497"/>
        <end position="538"/>
    </location>
</feature>
<keyword evidence="9" id="KW-1185">Reference proteome</keyword>
<gene>
    <name evidence="8" type="ORF">KI387_017314</name>
</gene>
<reference evidence="8 9" key="1">
    <citation type="journal article" date="2021" name="Nat. Plants">
        <title>The Taxus genome provides insights into paclitaxel biosynthesis.</title>
        <authorList>
            <person name="Xiong X."/>
            <person name="Gou J."/>
            <person name="Liao Q."/>
            <person name="Li Y."/>
            <person name="Zhou Q."/>
            <person name="Bi G."/>
            <person name="Li C."/>
            <person name="Du R."/>
            <person name="Wang X."/>
            <person name="Sun T."/>
            <person name="Guo L."/>
            <person name="Liang H."/>
            <person name="Lu P."/>
            <person name="Wu Y."/>
            <person name="Zhang Z."/>
            <person name="Ro D.K."/>
            <person name="Shang Y."/>
            <person name="Huang S."/>
            <person name="Yan J."/>
        </authorList>
    </citation>
    <scope>NUCLEOTIDE SEQUENCE [LARGE SCALE GENOMIC DNA]</scope>
    <source>
        <strain evidence="8">Ta-2019</strain>
    </source>
</reference>
<feature type="region of interest" description="Disordered" evidence="6">
    <location>
        <begin position="399"/>
        <end position="469"/>
    </location>
</feature>
<feature type="compositionally biased region" description="Polar residues" evidence="6">
    <location>
        <begin position="446"/>
        <end position="460"/>
    </location>
</feature>
<keyword evidence="5" id="KW-0206">Cytoskeleton</keyword>
<keyword evidence="3" id="KW-0963">Cytoplasm</keyword>
<keyword evidence="4" id="KW-0493">Microtubule</keyword>
<feature type="compositionally biased region" description="Polar residues" evidence="6">
    <location>
        <begin position="303"/>
        <end position="312"/>
    </location>
</feature>
<dbReference type="PANTHER" id="PTHR46372">
    <property type="entry name" value="PROTEIN WVD2-LIKE 3"/>
    <property type="match status" value="1"/>
</dbReference>
<sequence>MDGEVDIHSESMVDKEAVEREKDESQRFQFVNGDHQDGALSKHPSSLHATNAQEYGKDNNVKAVTADMGNAHKDGLQEHVILSEEFQSEEARKCEEEAEVTIIANGNMNQSNIQEQQSDMFLEGSDSSKPGQEEINSMIPEVDGAVSGSGSALSKSEKANTSVDRKISAPQKQKSKNSQISNSHAKSAQRLPASNSSLPRTGNPRSVRTNYTVPQPFALATDKRAANGVRPTDGEIAGITDRHTIANNIASASVLKKLQLGAKTASVPLCRKSFPSESLKLEDQNVKPLIQEKSNHDDEDNCSIASSTSTPRKTIEERSRSAAAGPSLRCDDRAKKRKDFYSKLEERIHAKEMEKSELQLKSKVKQEAEIKQLRKNMTFKATPMPHFYHEAATPKVELKKAQIPPTRAKSPKLGRRNSCVGVESEGDYGQSSTSSCSSLNKNKSNGTEQDLTEDNNTLRKSLTKVPSAKQLCKSTLDEMLISPKQQDLSVLETKSAKGLTANGNLTTSSVSNNSTSASDDERVNFQGSQAVKEQDNSELLIGHNEMVEGMVNKNQPKESDEGRLIVHETETVREKDSLIPFDGQNEVVNDDKQRESYEVAIDLQESEAVKGKDNNEISNGHNEVAEVKINQDELGKSASLVATVKATANGNGKLPDDVQGSDISKSKRNGSKVSLGSKVHKKEKIQCNGAGPNGTKSKSVRSSQEGSAQELLETNGKGNQNLGRNRPKAMTTSITSSKREGVKSVTSKRTGKGCNGMAQVVGDVLVQS</sequence>
<feature type="compositionally biased region" description="Polar residues" evidence="6">
    <location>
        <begin position="694"/>
        <end position="707"/>
    </location>
</feature>